<dbReference type="PANTHER" id="PTHR44757:SF2">
    <property type="entry name" value="BIOFILM ARCHITECTURE MAINTENANCE PROTEIN MBAA"/>
    <property type="match status" value="1"/>
</dbReference>
<feature type="domain" description="EAL" evidence="3">
    <location>
        <begin position="504"/>
        <end position="759"/>
    </location>
</feature>
<dbReference type="EMBL" id="JAUQOM010000002">
    <property type="protein sequence ID" value="MDO7834449.1"/>
    <property type="molecule type" value="Genomic_DNA"/>
</dbReference>
<dbReference type="CDD" id="cd01949">
    <property type="entry name" value="GGDEF"/>
    <property type="match status" value="1"/>
</dbReference>
<feature type="transmembrane region" description="Helical" evidence="1">
    <location>
        <begin position="92"/>
        <end position="108"/>
    </location>
</feature>
<dbReference type="SUPFAM" id="SSF55073">
    <property type="entry name" value="Nucleotide cyclase"/>
    <property type="match status" value="1"/>
</dbReference>
<evidence type="ECO:0000313" key="5">
    <source>
        <dbReference type="EMBL" id="MDO7834449.1"/>
    </source>
</evidence>
<dbReference type="SUPFAM" id="SSF55785">
    <property type="entry name" value="PYP-like sensor domain (PAS domain)"/>
    <property type="match status" value="1"/>
</dbReference>
<proteinExistence type="predicted"/>
<dbReference type="PROSITE" id="PS50883">
    <property type="entry name" value="EAL"/>
    <property type="match status" value="1"/>
</dbReference>
<dbReference type="Gene3D" id="3.30.450.20">
    <property type="entry name" value="PAS domain"/>
    <property type="match status" value="1"/>
</dbReference>
<feature type="domain" description="PAC" evidence="2">
    <location>
        <begin position="277"/>
        <end position="327"/>
    </location>
</feature>
<dbReference type="PROSITE" id="PS50887">
    <property type="entry name" value="GGDEF"/>
    <property type="match status" value="1"/>
</dbReference>
<comment type="caution">
    <text evidence="5">The sequence shown here is derived from an EMBL/GenBank/DDBJ whole genome shotgun (WGS) entry which is preliminary data.</text>
</comment>
<dbReference type="Pfam" id="PF00563">
    <property type="entry name" value="EAL"/>
    <property type="match status" value="1"/>
</dbReference>
<dbReference type="SMART" id="SM00086">
    <property type="entry name" value="PAC"/>
    <property type="match status" value="1"/>
</dbReference>
<evidence type="ECO:0000259" key="3">
    <source>
        <dbReference type="PROSITE" id="PS50883"/>
    </source>
</evidence>
<gene>
    <name evidence="5" type="ORF">Q4610_05265</name>
</gene>
<dbReference type="SMART" id="SM00052">
    <property type="entry name" value="EAL"/>
    <property type="match status" value="1"/>
</dbReference>
<dbReference type="InterPro" id="IPR000160">
    <property type="entry name" value="GGDEF_dom"/>
</dbReference>
<dbReference type="Gene3D" id="3.30.70.270">
    <property type="match status" value="1"/>
</dbReference>
<dbReference type="RefSeq" id="WP_304534963.1">
    <property type="nucleotide sequence ID" value="NZ_JAUQOM010000002.1"/>
</dbReference>
<feature type="transmembrane region" description="Helical" evidence="1">
    <location>
        <begin position="114"/>
        <end position="130"/>
    </location>
</feature>
<keyword evidence="6" id="KW-1185">Reference proteome</keyword>
<dbReference type="InterPro" id="IPR000014">
    <property type="entry name" value="PAS"/>
</dbReference>
<dbReference type="InterPro" id="IPR001633">
    <property type="entry name" value="EAL_dom"/>
</dbReference>
<reference evidence="5" key="1">
    <citation type="submission" date="2023-07" db="EMBL/GenBank/DDBJ databases">
        <title>Bacterial whole genome sequence for Sphingobium sp. HBC34.</title>
        <authorList>
            <person name="Le V."/>
            <person name="Ko S.-R."/>
            <person name="Ahn C.-Y."/>
            <person name="Oh H.-M."/>
        </authorList>
    </citation>
    <scope>NUCLEOTIDE SEQUENCE</scope>
    <source>
        <strain evidence="5">HBC34</strain>
    </source>
</reference>
<dbReference type="InterPro" id="IPR052155">
    <property type="entry name" value="Biofilm_reg_signaling"/>
</dbReference>
<dbReference type="SMART" id="SM00267">
    <property type="entry name" value="GGDEF"/>
    <property type="match status" value="1"/>
</dbReference>
<accession>A0ABT8ZIU1</accession>
<dbReference type="InterPro" id="IPR035919">
    <property type="entry name" value="EAL_sf"/>
</dbReference>
<feature type="domain" description="GGDEF" evidence="4">
    <location>
        <begin position="362"/>
        <end position="495"/>
    </location>
</feature>
<dbReference type="InterPro" id="IPR001610">
    <property type="entry name" value="PAC"/>
</dbReference>
<dbReference type="NCBIfam" id="TIGR00254">
    <property type="entry name" value="GGDEF"/>
    <property type="match status" value="1"/>
</dbReference>
<evidence type="ECO:0000259" key="4">
    <source>
        <dbReference type="PROSITE" id="PS50887"/>
    </source>
</evidence>
<dbReference type="PANTHER" id="PTHR44757">
    <property type="entry name" value="DIGUANYLATE CYCLASE DGCP"/>
    <property type="match status" value="1"/>
</dbReference>
<dbReference type="NCBIfam" id="TIGR00229">
    <property type="entry name" value="sensory_box"/>
    <property type="match status" value="1"/>
</dbReference>
<evidence type="ECO:0000256" key="1">
    <source>
        <dbReference type="SAM" id="Phobius"/>
    </source>
</evidence>
<dbReference type="Proteomes" id="UP001176471">
    <property type="component" value="Unassembled WGS sequence"/>
</dbReference>
<name>A0ABT8ZIU1_9SPHN</name>
<protein>
    <submittedName>
        <fullName evidence="5">EAL domain-containing protein</fullName>
    </submittedName>
</protein>
<dbReference type="InterPro" id="IPR035965">
    <property type="entry name" value="PAS-like_dom_sf"/>
</dbReference>
<keyword evidence="1" id="KW-1133">Transmembrane helix</keyword>
<dbReference type="PROSITE" id="PS50113">
    <property type="entry name" value="PAC"/>
    <property type="match status" value="1"/>
</dbReference>
<sequence length="771" mass="84258">MNDLSTYTGEFHDRVRESAFQAERLDESRRHARLLFQLSACLNALFLLSDWRFAGTPHFWVAVTARVAVVLWSLYCLSLCRRMTSFAAVERICFAWQVVTAIGVAFLVSSRSDIAIFVLVMLPVVFYLVVPSSFRGNVGGGLGCGMLLLIGYLAPAPLTATTPGMILAFLILHCAMWIAIARNNRLQRQEWTAGQLARAAQAALADSRDTLERMFMAVPLPLAVTRRDGSVLRLNRAAVEDYATGRDATLDNVNPTYVDPLVRDQMFERLDRGEVIDNFECRLRHSDGSIRSALLSSRPIVIDGEACFMTSMVDITERKETEGRLERLAMTDALTGLANRAHFMAAVTQVAAAPGGKAGNPTQSAVLLIDLDEFKRVNDTAGHDAGDALLCAVANRLRHALRPGDLVARMGGDEFAVLLTRLPDADAIHAILTRITEHLHAPFHYRGRPIESRVSIGVALFPDHGDEVDSLIKHADIALYHAKNSGRGRATLFGPGLLDSWEREAAMLDRARHILTQERPTPWYQPKIALDSGKLVGFEALFRCPADNGVLIMPGDIAAAFEHPELGPAITAQMMDGVVTDCIRWRAAGLDFGHVAINVSGADLNDDSFADRLLDRLALAGLPPAVIELEVTESVFLGRNADRVGRALQTLSDAGVAIALDDFGTGYASLSHLKQFPIDVIKIDQRFVRDLETDPEDAAIVRTVLNLAYSLGIRTVAEGVETQAQADYLRAGGCHYGQGFHFGAAMPMDAIDAMLKAQRPCATPQDISLQK</sequence>
<keyword evidence="1" id="KW-0472">Membrane</keyword>
<dbReference type="Pfam" id="PF00990">
    <property type="entry name" value="GGDEF"/>
    <property type="match status" value="1"/>
</dbReference>
<evidence type="ECO:0000259" key="2">
    <source>
        <dbReference type="PROSITE" id="PS50113"/>
    </source>
</evidence>
<dbReference type="CDD" id="cd01948">
    <property type="entry name" value="EAL"/>
    <property type="match status" value="1"/>
</dbReference>
<feature type="transmembrane region" description="Helical" evidence="1">
    <location>
        <begin position="137"/>
        <end position="154"/>
    </location>
</feature>
<dbReference type="SUPFAM" id="SSF141868">
    <property type="entry name" value="EAL domain-like"/>
    <property type="match status" value="1"/>
</dbReference>
<organism evidence="5 6">
    <name type="scientific">Sphingobium cyanobacteriorum</name>
    <dbReference type="NCBI Taxonomy" id="3063954"/>
    <lineage>
        <taxon>Bacteria</taxon>
        <taxon>Pseudomonadati</taxon>
        <taxon>Pseudomonadota</taxon>
        <taxon>Alphaproteobacteria</taxon>
        <taxon>Sphingomonadales</taxon>
        <taxon>Sphingomonadaceae</taxon>
        <taxon>Sphingobium</taxon>
    </lineage>
</organism>
<dbReference type="Gene3D" id="3.20.20.450">
    <property type="entry name" value="EAL domain"/>
    <property type="match status" value="1"/>
</dbReference>
<keyword evidence="1" id="KW-0812">Transmembrane</keyword>
<dbReference type="InterPro" id="IPR043128">
    <property type="entry name" value="Rev_trsase/Diguanyl_cyclase"/>
</dbReference>
<evidence type="ECO:0000313" key="6">
    <source>
        <dbReference type="Proteomes" id="UP001176471"/>
    </source>
</evidence>
<dbReference type="InterPro" id="IPR029787">
    <property type="entry name" value="Nucleotide_cyclase"/>
</dbReference>
<feature type="transmembrane region" description="Helical" evidence="1">
    <location>
        <begin position="59"/>
        <end position="80"/>
    </location>
</feature>
<dbReference type="InterPro" id="IPR000700">
    <property type="entry name" value="PAS-assoc_C"/>
</dbReference>